<dbReference type="AlphaFoldDB" id="A0AAW0ADC3"/>
<gene>
    <name evidence="2" type="ORF">R3P38DRAFT_1697427</name>
</gene>
<evidence type="ECO:0000313" key="3">
    <source>
        <dbReference type="Proteomes" id="UP001362999"/>
    </source>
</evidence>
<comment type="caution">
    <text evidence="2">The sequence shown here is derived from an EMBL/GenBank/DDBJ whole genome shotgun (WGS) entry which is preliminary data.</text>
</comment>
<organism evidence="2 3">
    <name type="scientific">Favolaschia claudopus</name>
    <dbReference type="NCBI Taxonomy" id="2862362"/>
    <lineage>
        <taxon>Eukaryota</taxon>
        <taxon>Fungi</taxon>
        <taxon>Dikarya</taxon>
        <taxon>Basidiomycota</taxon>
        <taxon>Agaricomycotina</taxon>
        <taxon>Agaricomycetes</taxon>
        <taxon>Agaricomycetidae</taxon>
        <taxon>Agaricales</taxon>
        <taxon>Marasmiineae</taxon>
        <taxon>Mycenaceae</taxon>
        <taxon>Favolaschia</taxon>
    </lineage>
</organism>
<protein>
    <submittedName>
        <fullName evidence="2">Uncharacterized protein</fullName>
    </submittedName>
</protein>
<reference evidence="2 3" key="1">
    <citation type="journal article" date="2024" name="J Genomics">
        <title>Draft genome sequencing and assembly of Favolaschia claudopus CIRM-BRFM 2984 isolated from oak limbs.</title>
        <authorList>
            <person name="Navarro D."/>
            <person name="Drula E."/>
            <person name="Chaduli D."/>
            <person name="Cazenave R."/>
            <person name="Ahrendt S."/>
            <person name="Wang J."/>
            <person name="Lipzen A."/>
            <person name="Daum C."/>
            <person name="Barry K."/>
            <person name="Grigoriev I.V."/>
            <person name="Favel A."/>
            <person name="Rosso M.N."/>
            <person name="Martin F."/>
        </authorList>
    </citation>
    <scope>NUCLEOTIDE SEQUENCE [LARGE SCALE GENOMIC DNA]</scope>
    <source>
        <strain evidence="2 3">CIRM-BRFM 2984</strain>
    </source>
</reference>
<sequence>MHLVNAVASPTFRYRPWRVPPAYPGKISYAAGAVHFTIYSFQIIRRGGGSSDIAGEVGDAEKNSKPSLVFVQARTCFGCAPSSFSFLLVLVLTRWMYIFSLSSTVGQCRAATLTSLNRTGAMVTSTPGRRVSLFLHLIFLLRFIFNPFLVIP</sequence>
<name>A0AAW0ADC3_9AGAR</name>
<dbReference type="Proteomes" id="UP001362999">
    <property type="component" value="Unassembled WGS sequence"/>
</dbReference>
<keyword evidence="1" id="KW-1133">Transmembrane helix</keyword>
<keyword evidence="3" id="KW-1185">Reference proteome</keyword>
<keyword evidence="1" id="KW-0812">Transmembrane</keyword>
<evidence type="ECO:0000256" key="1">
    <source>
        <dbReference type="SAM" id="Phobius"/>
    </source>
</evidence>
<feature type="transmembrane region" description="Helical" evidence="1">
    <location>
        <begin position="133"/>
        <end position="151"/>
    </location>
</feature>
<keyword evidence="1" id="KW-0472">Membrane</keyword>
<proteinExistence type="predicted"/>
<dbReference type="EMBL" id="JAWWNJ010000074">
    <property type="protein sequence ID" value="KAK7006870.1"/>
    <property type="molecule type" value="Genomic_DNA"/>
</dbReference>
<evidence type="ECO:0000313" key="2">
    <source>
        <dbReference type="EMBL" id="KAK7006870.1"/>
    </source>
</evidence>
<feature type="transmembrane region" description="Helical" evidence="1">
    <location>
        <begin position="75"/>
        <end position="97"/>
    </location>
</feature>
<accession>A0AAW0ADC3</accession>